<proteinExistence type="predicted"/>
<dbReference type="Pfam" id="PF22292">
    <property type="entry name" value="DUF6965"/>
    <property type="match status" value="1"/>
</dbReference>
<organism evidence="2 3">
    <name type="scientific">Sphingobacterium kitahiroshimense</name>
    <dbReference type="NCBI Taxonomy" id="470446"/>
    <lineage>
        <taxon>Bacteria</taxon>
        <taxon>Pseudomonadati</taxon>
        <taxon>Bacteroidota</taxon>
        <taxon>Sphingobacteriia</taxon>
        <taxon>Sphingobacteriales</taxon>
        <taxon>Sphingobacteriaceae</taxon>
        <taxon>Sphingobacterium</taxon>
    </lineage>
</organism>
<dbReference type="Proteomes" id="UP001409291">
    <property type="component" value="Unassembled WGS sequence"/>
</dbReference>
<evidence type="ECO:0000313" key="3">
    <source>
        <dbReference type="Proteomes" id="UP001409291"/>
    </source>
</evidence>
<keyword evidence="3" id="KW-1185">Reference proteome</keyword>
<feature type="domain" description="DUF6965" evidence="1">
    <location>
        <begin position="1"/>
        <end position="66"/>
    </location>
</feature>
<gene>
    <name evidence="2" type="ORF">ABE541_02965</name>
</gene>
<dbReference type="InterPro" id="IPR054238">
    <property type="entry name" value="DUF6965"/>
</dbReference>
<dbReference type="RefSeq" id="WP_021190787.1">
    <property type="nucleotide sequence ID" value="NZ_JAOQNK010000001.1"/>
</dbReference>
<evidence type="ECO:0000259" key="1">
    <source>
        <dbReference type="Pfam" id="PF22292"/>
    </source>
</evidence>
<comment type="caution">
    <text evidence="2">The sequence shown here is derived from an EMBL/GenBank/DDBJ whole genome shotgun (WGS) entry which is preliminary data.</text>
</comment>
<accession>A0ABV0BPW7</accession>
<sequence>MTIEELKEYFNTVSLPNEIQITVDMHIFDLPKFLQANLAALDRWNRELEKCPSYVRLINLKKAIENQ</sequence>
<protein>
    <recommendedName>
        <fullName evidence="1">DUF6965 domain-containing protein</fullName>
    </recommendedName>
</protein>
<evidence type="ECO:0000313" key="2">
    <source>
        <dbReference type="EMBL" id="MEN5376213.1"/>
    </source>
</evidence>
<reference evidence="2 3" key="1">
    <citation type="submission" date="2024-04" db="EMBL/GenBank/DDBJ databases">
        <title>WGS of bacteria from Torrens River.</title>
        <authorList>
            <person name="Wyrsch E.R."/>
            <person name="Drigo B."/>
        </authorList>
    </citation>
    <scope>NUCLEOTIDE SEQUENCE [LARGE SCALE GENOMIC DNA]</scope>
    <source>
        <strain evidence="2 3">TWI391</strain>
    </source>
</reference>
<name>A0ABV0BPW7_9SPHI</name>
<dbReference type="EMBL" id="JBDJNQ010000001">
    <property type="protein sequence ID" value="MEN5376213.1"/>
    <property type="molecule type" value="Genomic_DNA"/>
</dbReference>